<sequence>MPTGVEFAAAVAGLFQLSIQLSGYCTKSYRSIRGAQKNAKQLRRSVSQFSYIIDLLYKTADDISSRNIAIAEDPQTIKHLNQIRKAISAEMSNIGMTFRRIEPLENPKATRLSRMRAKLMWMICDEKDLKELLAKLEPIKLSLLVLTGIFNTRILLSKWDEDRKNGKVISHEIPGQIKELRKQIKMFTQECKDNQRYYEAIRTVKITRTGTRNSFAKQTTQEQTLLNLIERTQVLAEEQIAISKAVMKELANGTVVSSSSDAAVSPSSRVPLGQEGLEQVEIHPTARDISAIPTTDPPTDPPVPELVVIPHSSNSQECTEANSVLPAQHEEPIEQPYMLVIHDNGKTVTEEWRRPRVLASISENSVSVLSDRRSDSGAPRD</sequence>
<organism evidence="1 2">
    <name type="scientific">Rhinocladiella mackenziei CBS 650.93</name>
    <dbReference type="NCBI Taxonomy" id="1442369"/>
    <lineage>
        <taxon>Eukaryota</taxon>
        <taxon>Fungi</taxon>
        <taxon>Dikarya</taxon>
        <taxon>Ascomycota</taxon>
        <taxon>Pezizomycotina</taxon>
        <taxon>Eurotiomycetes</taxon>
        <taxon>Chaetothyriomycetidae</taxon>
        <taxon>Chaetothyriales</taxon>
        <taxon>Herpotrichiellaceae</taxon>
        <taxon>Rhinocladiella</taxon>
    </lineage>
</organism>
<dbReference type="EMBL" id="KN847476">
    <property type="protein sequence ID" value="KIX08521.1"/>
    <property type="molecule type" value="Genomic_DNA"/>
</dbReference>
<gene>
    <name evidence="1" type="ORF">Z518_03177</name>
</gene>
<reference evidence="1 2" key="1">
    <citation type="submission" date="2015-01" db="EMBL/GenBank/DDBJ databases">
        <title>The Genome Sequence of Rhinocladiella mackenzie CBS 650.93.</title>
        <authorList>
            <consortium name="The Broad Institute Genomics Platform"/>
            <person name="Cuomo C."/>
            <person name="de Hoog S."/>
            <person name="Gorbushina A."/>
            <person name="Stielow B."/>
            <person name="Teixiera M."/>
            <person name="Abouelleil A."/>
            <person name="Chapman S.B."/>
            <person name="Priest M."/>
            <person name="Young S.K."/>
            <person name="Wortman J."/>
            <person name="Nusbaum C."/>
            <person name="Birren B."/>
        </authorList>
    </citation>
    <scope>NUCLEOTIDE SEQUENCE [LARGE SCALE GENOMIC DNA]</scope>
    <source>
        <strain evidence="1 2">CBS 650.93</strain>
    </source>
</reference>
<name>A0A0D2IYU8_9EURO</name>
<evidence type="ECO:0008006" key="3">
    <source>
        <dbReference type="Google" id="ProtNLM"/>
    </source>
</evidence>
<dbReference type="VEuPathDB" id="FungiDB:Z518_03177"/>
<dbReference type="GeneID" id="25291248"/>
<evidence type="ECO:0000313" key="1">
    <source>
        <dbReference type="EMBL" id="KIX08521.1"/>
    </source>
</evidence>
<dbReference type="HOGENOM" id="CLU_745955_0_0_1"/>
<dbReference type="Proteomes" id="UP000053617">
    <property type="component" value="Unassembled WGS sequence"/>
</dbReference>
<keyword evidence="2" id="KW-1185">Reference proteome</keyword>
<evidence type="ECO:0000313" key="2">
    <source>
        <dbReference type="Proteomes" id="UP000053617"/>
    </source>
</evidence>
<dbReference type="AlphaFoldDB" id="A0A0D2IYU8"/>
<dbReference type="RefSeq" id="XP_013275657.1">
    <property type="nucleotide sequence ID" value="XM_013420203.1"/>
</dbReference>
<dbReference type="OrthoDB" id="10594784at2759"/>
<protein>
    <recommendedName>
        <fullName evidence="3">Fungal N-terminal domain-containing protein</fullName>
    </recommendedName>
</protein>
<accession>A0A0D2IYU8</accession>
<proteinExistence type="predicted"/>